<gene>
    <name evidence="1" type="ORF">SAMN05216551_101199</name>
</gene>
<evidence type="ECO:0000313" key="2">
    <source>
        <dbReference type="Proteomes" id="UP000243719"/>
    </source>
</evidence>
<evidence type="ECO:0000313" key="1">
    <source>
        <dbReference type="EMBL" id="SDV46247.1"/>
    </source>
</evidence>
<proteinExistence type="predicted"/>
<accession>A0A1H2PIZ7</accession>
<dbReference type="AlphaFoldDB" id="A0A1H2PIZ7"/>
<keyword evidence="2" id="KW-1185">Reference proteome</keyword>
<dbReference type="EMBL" id="FNLO01000001">
    <property type="protein sequence ID" value="SDV46247.1"/>
    <property type="molecule type" value="Genomic_DNA"/>
</dbReference>
<dbReference type="Proteomes" id="UP000243719">
    <property type="component" value="Unassembled WGS sequence"/>
</dbReference>
<protein>
    <submittedName>
        <fullName evidence="1">Uncharacterized protein</fullName>
    </submittedName>
</protein>
<reference evidence="2" key="1">
    <citation type="submission" date="2016-09" db="EMBL/GenBank/DDBJ databases">
        <authorList>
            <person name="Varghese N."/>
            <person name="Submissions S."/>
        </authorList>
    </citation>
    <scope>NUCLEOTIDE SEQUENCE [LARGE SCALE GENOMIC DNA]</scope>
    <source>
        <strain evidence="2">JS23</strain>
    </source>
</reference>
<organism evidence="1 2">
    <name type="scientific">Chitinasiproducens palmae</name>
    <dbReference type="NCBI Taxonomy" id="1770053"/>
    <lineage>
        <taxon>Bacteria</taxon>
        <taxon>Pseudomonadati</taxon>
        <taxon>Pseudomonadota</taxon>
        <taxon>Betaproteobacteria</taxon>
        <taxon>Burkholderiales</taxon>
        <taxon>Burkholderiaceae</taxon>
        <taxon>Chitinasiproducens</taxon>
    </lineage>
</organism>
<sequence>MNLLMANAMNRHRGAAALRAGHEMMLVDGRIGGKWPTAQTAARGLGCGGRRRVELAKAAFDYHDPVYY</sequence>
<name>A0A1H2PIZ7_9BURK</name>
<dbReference type="STRING" id="1770053.SAMN05216551_101199"/>